<comment type="caution">
    <text evidence="1">The sequence shown here is derived from an EMBL/GenBank/DDBJ whole genome shotgun (WGS) entry which is preliminary data.</text>
</comment>
<dbReference type="EMBL" id="SNYL01000008">
    <property type="protein sequence ID" value="TDQ43153.1"/>
    <property type="molecule type" value="Genomic_DNA"/>
</dbReference>
<evidence type="ECO:0000313" key="2">
    <source>
        <dbReference type="Proteomes" id="UP000295510"/>
    </source>
</evidence>
<dbReference type="RefSeq" id="WP_133597539.1">
    <property type="nucleotide sequence ID" value="NZ_SNYL01000008.1"/>
</dbReference>
<name>A0A4R6UDD8_9BURK</name>
<reference evidence="1 2" key="1">
    <citation type="submission" date="2019-03" db="EMBL/GenBank/DDBJ databases">
        <title>Genomic Encyclopedia of Type Strains, Phase IV (KMG-IV): sequencing the most valuable type-strain genomes for metagenomic binning, comparative biology and taxonomic classification.</title>
        <authorList>
            <person name="Goeker M."/>
        </authorList>
    </citation>
    <scope>NUCLEOTIDE SEQUENCE [LARGE SCALE GENOMIC DNA]</scope>
    <source>
        <strain evidence="1 2">DSM 19605</strain>
    </source>
</reference>
<sequence length="157" mass="18579">MSDHREHLLALLEDRPSPETWQWVRERVRAWLLSGQRGALDADGRRLRRPSPSLARCLGMPSTPEPARLRLRDEYLYRLAQHVETEIGPHPWRIAVELARMAQRFELRKWPAWWRLAEAPEHASELERLLFEARRIGGVPLPSTPRRYRQLLESRGR</sequence>
<evidence type="ECO:0000313" key="1">
    <source>
        <dbReference type="EMBL" id="TDQ43153.1"/>
    </source>
</evidence>
<organism evidence="1 2">
    <name type="scientific">Tepidicella xavieri</name>
    <dbReference type="NCBI Taxonomy" id="360241"/>
    <lineage>
        <taxon>Bacteria</taxon>
        <taxon>Pseudomonadati</taxon>
        <taxon>Pseudomonadota</taxon>
        <taxon>Betaproteobacteria</taxon>
        <taxon>Burkholderiales</taxon>
        <taxon>Tepidicella</taxon>
    </lineage>
</organism>
<dbReference type="Proteomes" id="UP000295510">
    <property type="component" value="Unassembled WGS sequence"/>
</dbReference>
<protein>
    <submittedName>
        <fullName evidence="1">Uncharacterized protein</fullName>
    </submittedName>
</protein>
<accession>A0A4R6UDD8</accession>
<keyword evidence="2" id="KW-1185">Reference proteome</keyword>
<proteinExistence type="predicted"/>
<gene>
    <name evidence="1" type="ORF">DFR43_10897</name>
</gene>
<dbReference type="OrthoDB" id="9151495at2"/>
<dbReference type="AlphaFoldDB" id="A0A4R6UDD8"/>